<protein>
    <submittedName>
        <fullName evidence="1">Uncharacterized protein</fullName>
    </submittedName>
</protein>
<reference evidence="1" key="1">
    <citation type="journal article" date="2023" name="Mol. Biol. Evol.">
        <title>Third-Generation Sequencing Reveals the Adaptive Role of the Epigenome in Three Deep-Sea Polychaetes.</title>
        <authorList>
            <person name="Perez M."/>
            <person name="Aroh O."/>
            <person name="Sun Y."/>
            <person name="Lan Y."/>
            <person name="Juniper S.K."/>
            <person name="Young C.R."/>
            <person name="Angers B."/>
            <person name="Qian P.Y."/>
        </authorList>
    </citation>
    <scope>NUCLEOTIDE SEQUENCE</scope>
    <source>
        <strain evidence="1">R07B-5</strain>
    </source>
</reference>
<dbReference type="EMBL" id="JAODUO010000042">
    <property type="protein sequence ID" value="KAK2191949.1"/>
    <property type="molecule type" value="Genomic_DNA"/>
</dbReference>
<evidence type="ECO:0000313" key="1">
    <source>
        <dbReference type="EMBL" id="KAK2191949.1"/>
    </source>
</evidence>
<evidence type="ECO:0000313" key="2">
    <source>
        <dbReference type="Proteomes" id="UP001209878"/>
    </source>
</evidence>
<dbReference type="AlphaFoldDB" id="A0AAD9UJM7"/>
<proteinExistence type="predicted"/>
<name>A0AAD9UJM7_RIDPI</name>
<accession>A0AAD9UJM7</accession>
<sequence>MVSGCITWCLGVHMVSGCITWCLGVSHVNVLKCQDHQIHIRIKLNVV</sequence>
<comment type="caution">
    <text evidence="1">The sequence shown here is derived from an EMBL/GenBank/DDBJ whole genome shotgun (WGS) entry which is preliminary data.</text>
</comment>
<organism evidence="1 2">
    <name type="scientific">Ridgeia piscesae</name>
    <name type="common">Tubeworm</name>
    <dbReference type="NCBI Taxonomy" id="27915"/>
    <lineage>
        <taxon>Eukaryota</taxon>
        <taxon>Metazoa</taxon>
        <taxon>Spiralia</taxon>
        <taxon>Lophotrochozoa</taxon>
        <taxon>Annelida</taxon>
        <taxon>Polychaeta</taxon>
        <taxon>Sedentaria</taxon>
        <taxon>Canalipalpata</taxon>
        <taxon>Sabellida</taxon>
        <taxon>Siboglinidae</taxon>
        <taxon>Ridgeia</taxon>
    </lineage>
</organism>
<dbReference type="Proteomes" id="UP001209878">
    <property type="component" value="Unassembled WGS sequence"/>
</dbReference>
<keyword evidence="2" id="KW-1185">Reference proteome</keyword>
<gene>
    <name evidence="1" type="ORF">NP493_42g09063</name>
</gene>